<dbReference type="InterPro" id="IPR036116">
    <property type="entry name" value="FN3_sf"/>
</dbReference>
<dbReference type="GO" id="GO:0048666">
    <property type="term" value="P:neuron development"/>
    <property type="evidence" value="ECO:0007669"/>
    <property type="project" value="UniProtKB-ARBA"/>
</dbReference>
<dbReference type="PROSITE" id="PS50853">
    <property type="entry name" value="FN3"/>
    <property type="match status" value="8"/>
</dbReference>
<dbReference type="InterPro" id="IPR016130">
    <property type="entry name" value="Tyr_Pase_AS"/>
</dbReference>
<name>A0A8B8GSB0_9HEMI</name>
<feature type="domain" description="Fibronectin type-III" evidence="22">
    <location>
        <begin position="339"/>
        <end position="429"/>
    </location>
</feature>
<keyword evidence="9 17" id="KW-1133">Transmembrane helix</keyword>
<dbReference type="SUPFAM" id="SSF49265">
    <property type="entry name" value="Fibronectin type III"/>
    <property type="match status" value="5"/>
</dbReference>
<evidence type="ECO:0000259" key="20">
    <source>
        <dbReference type="PROSITE" id="PS50056"/>
    </source>
</evidence>
<evidence type="ECO:0000259" key="22">
    <source>
        <dbReference type="PROSITE" id="PS50853"/>
    </source>
</evidence>
<feature type="region of interest" description="Disordered" evidence="16">
    <location>
        <begin position="1267"/>
        <end position="1304"/>
    </location>
</feature>
<evidence type="ECO:0000256" key="8">
    <source>
        <dbReference type="ARBA" id="ARBA00022912"/>
    </source>
</evidence>
<keyword evidence="14" id="KW-0393">Immunoglobulin domain</keyword>
<dbReference type="GO" id="GO:0016020">
    <property type="term" value="C:membrane"/>
    <property type="evidence" value="ECO:0007669"/>
    <property type="project" value="UniProtKB-SubCell"/>
</dbReference>
<feature type="domain" description="Ig-like" evidence="21">
    <location>
        <begin position="248"/>
        <end position="332"/>
    </location>
</feature>
<evidence type="ECO:0000256" key="10">
    <source>
        <dbReference type="ARBA" id="ARBA00023136"/>
    </source>
</evidence>
<dbReference type="SMART" id="SM00409">
    <property type="entry name" value="IG"/>
    <property type="match status" value="3"/>
</dbReference>
<dbReference type="PANTHER" id="PTHR46957">
    <property type="entry name" value="CYTOKINE RECEPTOR"/>
    <property type="match status" value="1"/>
</dbReference>
<evidence type="ECO:0000256" key="16">
    <source>
        <dbReference type="SAM" id="MobiDB-lite"/>
    </source>
</evidence>
<dbReference type="InterPro" id="IPR036179">
    <property type="entry name" value="Ig-like_dom_sf"/>
</dbReference>
<feature type="domain" description="Tyrosine-protein phosphatase" evidence="19">
    <location>
        <begin position="1691"/>
        <end position="1952"/>
    </location>
</feature>
<evidence type="ECO:0000256" key="7">
    <source>
        <dbReference type="ARBA" id="ARBA00022801"/>
    </source>
</evidence>
<dbReference type="InterPro" id="IPR013783">
    <property type="entry name" value="Ig-like_fold"/>
</dbReference>
<gene>
    <name evidence="24" type="primary">LOC112694025</name>
</gene>
<dbReference type="GO" id="GO:0004725">
    <property type="term" value="F:protein tyrosine phosphatase activity"/>
    <property type="evidence" value="ECO:0007669"/>
    <property type="project" value="UniProtKB-EC"/>
</dbReference>
<dbReference type="FunFam" id="2.60.40.10:FF:000036">
    <property type="entry name" value="receptor-type tyrosine-protein phosphatase delta isoform X1"/>
    <property type="match status" value="1"/>
</dbReference>
<dbReference type="InterPro" id="IPR003961">
    <property type="entry name" value="FN3_dom"/>
</dbReference>
<feature type="domain" description="Fibronectin type-III" evidence="22">
    <location>
        <begin position="1027"/>
        <end position="1133"/>
    </location>
</feature>
<comment type="subcellular location">
    <subcellularLocation>
        <location evidence="1">Membrane</location>
        <topology evidence="1">Single-pass type I membrane protein</topology>
    </subcellularLocation>
</comment>
<dbReference type="PROSITE" id="PS50056">
    <property type="entry name" value="TYR_PHOSPHATASE_2"/>
    <property type="match status" value="2"/>
</dbReference>
<evidence type="ECO:0000256" key="11">
    <source>
        <dbReference type="ARBA" id="ARBA00023157"/>
    </source>
</evidence>
<feature type="transmembrane region" description="Helical" evidence="17">
    <location>
        <begin position="1313"/>
        <end position="1336"/>
    </location>
</feature>
<evidence type="ECO:0000256" key="9">
    <source>
        <dbReference type="ARBA" id="ARBA00022989"/>
    </source>
</evidence>
<dbReference type="InterPro" id="IPR029021">
    <property type="entry name" value="Prot-tyrosine_phosphatase-like"/>
</dbReference>
<dbReference type="InterPro" id="IPR000387">
    <property type="entry name" value="Tyr_Pase_dom"/>
</dbReference>
<comment type="catalytic activity">
    <reaction evidence="15">
        <text>O-phospho-L-tyrosyl-[protein] + H2O = L-tyrosyl-[protein] + phosphate</text>
        <dbReference type="Rhea" id="RHEA:10684"/>
        <dbReference type="Rhea" id="RHEA-COMP:10136"/>
        <dbReference type="Rhea" id="RHEA-COMP:20101"/>
        <dbReference type="ChEBI" id="CHEBI:15377"/>
        <dbReference type="ChEBI" id="CHEBI:43474"/>
        <dbReference type="ChEBI" id="CHEBI:46858"/>
        <dbReference type="ChEBI" id="CHEBI:61978"/>
        <dbReference type="EC" id="3.1.3.48"/>
    </reaction>
</comment>
<dbReference type="FunFam" id="2.60.40.10:FF:001197">
    <property type="entry name" value="tyrosine-protein phosphatase Lar isoform X1"/>
    <property type="match status" value="1"/>
</dbReference>
<dbReference type="Pfam" id="PF00041">
    <property type="entry name" value="fn3"/>
    <property type="match status" value="8"/>
</dbReference>
<keyword evidence="8" id="KW-0904">Protein phosphatase</keyword>
<keyword evidence="13" id="KW-0325">Glycoprotein</keyword>
<dbReference type="EC" id="3.1.3.48" evidence="3"/>
<proteinExistence type="inferred from homology"/>
<dbReference type="PROSITE" id="PS50835">
    <property type="entry name" value="IG_LIKE"/>
    <property type="match status" value="3"/>
</dbReference>
<keyword evidence="7" id="KW-0378">Hydrolase</keyword>
<dbReference type="FunFam" id="3.90.190.10:FF:000001">
    <property type="entry name" value="Receptor-type tyrosine-protein phosphatase F isoform A"/>
    <property type="match status" value="1"/>
</dbReference>
<dbReference type="InterPro" id="IPR013098">
    <property type="entry name" value="Ig_I-set"/>
</dbReference>
<dbReference type="CTD" id="104121"/>
<dbReference type="FunFam" id="2.60.40.10:FF:001130">
    <property type="entry name" value="tyrosine-protein phosphatase Lar isoform X3"/>
    <property type="match status" value="1"/>
</dbReference>
<dbReference type="SUPFAM" id="SSF52799">
    <property type="entry name" value="(Phosphotyrosine protein) phosphatases II"/>
    <property type="match status" value="2"/>
</dbReference>
<feature type="domain" description="Tyrosine-protein phosphatase" evidence="19">
    <location>
        <begin position="1404"/>
        <end position="1659"/>
    </location>
</feature>
<feature type="signal peptide" evidence="18">
    <location>
        <begin position="1"/>
        <end position="22"/>
    </location>
</feature>
<evidence type="ECO:0000259" key="21">
    <source>
        <dbReference type="PROSITE" id="PS50835"/>
    </source>
</evidence>
<dbReference type="Pfam" id="PF00102">
    <property type="entry name" value="Y_phosphatase"/>
    <property type="match status" value="2"/>
</dbReference>
<feature type="compositionally biased region" description="Polar residues" evidence="16">
    <location>
        <begin position="1288"/>
        <end position="1304"/>
    </location>
</feature>
<dbReference type="FunFam" id="2.60.40.10:FF:000032">
    <property type="entry name" value="palladin isoform X1"/>
    <property type="match status" value="1"/>
</dbReference>
<comment type="similarity">
    <text evidence="2">Belongs to the protein-tyrosine phosphatase family. Receptor class 2A subfamily.</text>
</comment>
<evidence type="ECO:0000256" key="3">
    <source>
        <dbReference type="ARBA" id="ARBA00013064"/>
    </source>
</evidence>
<evidence type="ECO:0000256" key="12">
    <source>
        <dbReference type="ARBA" id="ARBA00023170"/>
    </source>
</evidence>
<protein>
    <recommendedName>
        <fullName evidence="3">protein-tyrosine-phosphatase</fullName>
        <ecNumber evidence="3">3.1.3.48</ecNumber>
    </recommendedName>
</protein>
<dbReference type="SMART" id="SM00060">
    <property type="entry name" value="FN3"/>
    <property type="match status" value="8"/>
</dbReference>
<feature type="domain" description="Fibronectin type-III" evidence="22">
    <location>
        <begin position="637"/>
        <end position="736"/>
    </location>
</feature>
<evidence type="ECO:0000256" key="1">
    <source>
        <dbReference type="ARBA" id="ARBA00004479"/>
    </source>
</evidence>
<dbReference type="FunFam" id="3.90.190.10:FF:000002">
    <property type="entry name" value="receptor-type tyrosine-protein phosphatase delta isoform X2"/>
    <property type="match status" value="1"/>
</dbReference>
<dbReference type="FunFam" id="2.60.40.10:FF:001015">
    <property type="entry name" value="tyrosine-protein phosphatase Lar isoform X4"/>
    <property type="match status" value="1"/>
</dbReference>
<dbReference type="GO" id="GO:0009653">
    <property type="term" value="P:anatomical structure morphogenesis"/>
    <property type="evidence" value="ECO:0007669"/>
    <property type="project" value="UniProtKB-ARBA"/>
</dbReference>
<feature type="domain" description="Fibronectin type-III" evidence="22">
    <location>
        <begin position="542"/>
        <end position="633"/>
    </location>
</feature>
<dbReference type="FunFam" id="2.60.40.10:FF:000023">
    <property type="entry name" value="receptor-type tyrosine-protein phosphatase delta isoform X2"/>
    <property type="match status" value="1"/>
</dbReference>
<keyword evidence="4 17" id="KW-0812">Transmembrane</keyword>
<dbReference type="PANTHER" id="PTHR46957:SF6">
    <property type="entry name" value="PROTEIN-TYROSINE-PHOSPHATASE"/>
    <property type="match status" value="1"/>
</dbReference>
<evidence type="ECO:0000256" key="5">
    <source>
        <dbReference type="ARBA" id="ARBA00022729"/>
    </source>
</evidence>
<dbReference type="CDD" id="cd00063">
    <property type="entry name" value="FN3"/>
    <property type="match status" value="8"/>
</dbReference>
<keyword evidence="23" id="KW-1185">Reference proteome</keyword>
<dbReference type="SMART" id="SM00194">
    <property type="entry name" value="PTPc"/>
    <property type="match status" value="2"/>
</dbReference>
<dbReference type="FunFam" id="2.60.40.10:FF:000010">
    <property type="entry name" value="receptor-type tyrosine-protein phosphatase delta isoform X1"/>
    <property type="match status" value="1"/>
</dbReference>
<evidence type="ECO:0000256" key="4">
    <source>
        <dbReference type="ARBA" id="ARBA00022692"/>
    </source>
</evidence>
<dbReference type="InterPro" id="IPR003595">
    <property type="entry name" value="Tyr_Pase_cat"/>
</dbReference>
<evidence type="ECO:0000313" key="24">
    <source>
        <dbReference type="RefSeq" id="XP_025425137.1"/>
    </source>
</evidence>
<dbReference type="Pfam" id="PF13927">
    <property type="entry name" value="Ig_3"/>
    <property type="match status" value="2"/>
</dbReference>
<evidence type="ECO:0000256" key="13">
    <source>
        <dbReference type="ARBA" id="ARBA00023180"/>
    </source>
</evidence>
<feature type="domain" description="Ig-like" evidence="21">
    <location>
        <begin position="42"/>
        <end position="138"/>
    </location>
</feature>
<feature type="domain" description="Tyrosine specific protein phosphatases" evidence="20">
    <location>
        <begin position="1870"/>
        <end position="1943"/>
    </location>
</feature>
<dbReference type="InterPro" id="IPR000242">
    <property type="entry name" value="PTP_cat"/>
</dbReference>
<dbReference type="Gene3D" id="3.90.190.10">
    <property type="entry name" value="Protein tyrosine phosphatase superfamily"/>
    <property type="match status" value="2"/>
</dbReference>
<evidence type="ECO:0000256" key="6">
    <source>
        <dbReference type="ARBA" id="ARBA00022737"/>
    </source>
</evidence>
<dbReference type="InterPro" id="IPR003599">
    <property type="entry name" value="Ig_sub"/>
</dbReference>
<dbReference type="OrthoDB" id="10253954at2759"/>
<dbReference type="Gene3D" id="2.60.40.10">
    <property type="entry name" value="Immunoglobulins"/>
    <property type="match status" value="11"/>
</dbReference>
<keyword evidence="5 18" id="KW-0732">Signal</keyword>
<feature type="domain" description="Fibronectin type-III" evidence="22">
    <location>
        <begin position="932"/>
        <end position="1025"/>
    </location>
</feature>
<dbReference type="CDD" id="cd14553">
    <property type="entry name" value="R-PTPc-LAR-1"/>
    <property type="match status" value="1"/>
</dbReference>
<dbReference type="PRINTS" id="PR00700">
    <property type="entry name" value="PRTYPHPHTASE"/>
</dbReference>
<feature type="domain" description="Fibronectin type-III" evidence="22">
    <location>
        <begin position="444"/>
        <end position="538"/>
    </location>
</feature>
<dbReference type="PROSITE" id="PS50055">
    <property type="entry name" value="TYR_PHOSPHATASE_PTP"/>
    <property type="match status" value="2"/>
</dbReference>
<dbReference type="GeneID" id="112694025"/>
<dbReference type="InterPro" id="IPR003598">
    <property type="entry name" value="Ig_sub2"/>
</dbReference>
<evidence type="ECO:0000256" key="2">
    <source>
        <dbReference type="ARBA" id="ARBA00010504"/>
    </source>
</evidence>
<feature type="domain" description="Fibronectin type-III" evidence="22">
    <location>
        <begin position="741"/>
        <end position="833"/>
    </location>
</feature>
<dbReference type="Pfam" id="PF07679">
    <property type="entry name" value="I-set"/>
    <property type="match status" value="1"/>
</dbReference>
<feature type="domain" description="Ig-like" evidence="21">
    <location>
        <begin position="148"/>
        <end position="238"/>
    </location>
</feature>
<dbReference type="InterPro" id="IPR050713">
    <property type="entry name" value="RTP_Phos/Ushers"/>
</dbReference>
<dbReference type="PROSITE" id="PS00383">
    <property type="entry name" value="TYR_PHOSPHATASE_1"/>
    <property type="match status" value="2"/>
</dbReference>
<dbReference type="SMART" id="SM00408">
    <property type="entry name" value="IGc2"/>
    <property type="match status" value="3"/>
</dbReference>
<dbReference type="Proteomes" id="UP000694846">
    <property type="component" value="Unplaced"/>
</dbReference>
<organism evidence="23 24">
    <name type="scientific">Sipha flava</name>
    <name type="common">yellow sugarcane aphid</name>
    <dbReference type="NCBI Taxonomy" id="143950"/>
    <lineage>
        <taxon>Eukaryota</taxon>
        <taxon>Metazoa</taxon>
        <taxon>Ecdysozoa</taxon>
        <taxon>Arthropoda</taxon>
        <taxon>Hexapoda</taxon>
        <taxon>Insecta</taxon>
        <taxon>Pterygota</taxon>
        <taxon>Neoptera</taxon>
        <taxon>Paraneoptera</taxon>
        <taxon>Hemiptera</taxon>
        <taxon>Sternorrhyncha</taxon>
        <taxon>Aphidomorpha</taxon>
        <taxon>Aphidoidea</taxon>
        <taxon>Aphididae</taxon>
        <taxon>Sipha</taxon>
    </lineage>
</organism>
<keyword evidence="11" id="KW-1015">Disulfide bond</keyword>
<dbReference type="RefSeq" id="XP_025425137.1">
    <property type="nucleotide sequence ID" value="XM_025569352.1"/>
</dbReference>
<dbReference type="FunFam" id="2.60.40.10:FF:001000">
    <property type="entry name" value="tyrosine-protein phosphatase Lar isoform X3"/>
    <property type="match status" value="1"/>
</dbReference>
<feature type="compositionally biased region" description="Basic and acidic residues" evidence="16">
    <location>
        <begin position="1268"/>
        <end position="1285"/>
    </location>
</feature>
<dbReference type="InterPro" id="IPR007110">
    <property type="entry name" value="Ig-like_dom"/>
</dbReference>
<evidence type="ECO:0000259" key="19">
    <source>
        <dbReference type="PROSITE" id="PS50055"/>
    </source>
</evidence>
<feature type="domain" description="Fibronectin type-III" evidence="22">
    <location>
        <begin position="835"/>
        <end position="928"/>
    </location>
</feature>
<evidence type="ECO:0000256" key="14">
    <source>
        <dbReference type="ARBA" id="ARBA00023319"/>
    </source>
</evidence>
<keyword evidence="6" id="KW-0677">Repeat</keyword>
<evidence type="ECO:0000256" key="18">
    <source>
        <dbReference type="SAM" id="SignalP"/>
    </source>
</evidence>
<evidence type="ECO:0000256" key="17">
    <source>
        <dbReference type="SAM" id="Phobius"/>
    </source>
</evidence>
<feature type="domain" description="Tyrosine specific protein phosphatases" evidence="20">
    <location>
        <begin position="1579"/>
        <end position="1650"/>
    </location>
</feature>
<dbReference type="FunFam" id="2.60.40.10:FF:000028">
    <property type="entry name" value="Neuronal cell adhesion molecule"/>
    <property type="match status" value="1"/>
</dbReference>
<feature type="chain" id="PRO_5034611104" description="protein-tyrosine-phosphatase" evidence="18">
    <location>
        <begin position="23"/>
        <end position="1961"/>
    </location>
</feature>
<keyword evidence="12" id="KW-0675">Receptor</keyword>
<dbReference type="SMART" id="SM00404">
    <property type="entry name" value="PTPc_motif"/>
    <property type="match status" value="2"/>
</dbReference>
<accession>A0A8B8GSB0</accession>
<evidence type="ECO:0000256" key="15">
    <source>
        <dbReference type="ARBA" id="ARBA00051722"/>
    </source>
</evidence>
<keyword evidence="10 17" id="KW-0472">Membrane</keyword>
<dbReference type="SUPFAM" id="SSF48726">
    <property type="entry name" value="Immunoglobulin"/>
    <property type="match status" value="3"/>
</dbReference>
<reference evidence="24" key="1">
    <citation type="submission" date="2025-08" db="UniProtKB">
        <authorList>
            <consortium name="RefSeq"/>
        </authorList>
    </citation>
    <scope>IDENTIFICATION</scope>
    <source>
        <tissue evidence="24">Whole body</tissue>
    </source>
</reference>
<sequence>MCSSSSWRALVITVLACSAVCAFASGANFSAFPFIQYLTQPPSLTVKPRPQQAKTNSVASFYCGARGDPRPTIQWKKNNKRVTDSLSRYEIVDKVVGDSETGSVLRIEPTRAPRDNAVYECFAENGVGDAVSANAKLEVYDELPPGFPVITEGPGSHKSIEVGHNAVLQCSASGNPSPTIYWLRENMRLDLDTNPRYSILDKGFPGALQISDSQETDQGKYECVAENSVGTQHATAIMLWVRVRRVPPQFSIPPPTMEKVKVGENVSIPCVAIGSPMPYVKWRRGKTTELSPEDKLPVGRNVLNLTNVQLSDNYTCIAASSLGMIEATTFIKVLTLPSPPIEVKVSDVTSTSVKLSWSHPNPDDIQYYTISHKPRSASQSPGVISGVVTMYYTIRPLSPYTQYEFTISAVNGFGHGPPSPPIVATTGETADLSAFGEGAKPGTAPRNIQVRLLSSSTMVIQWEEPETPNGQVIRYKVYYTTNPDQQLSSWNTMVVDNNQLTTINELTPLSVYTIRVQAFTSVGPGPLSSPVQVKMQQGVPSQPRDLRVNEIEETSIGLQWAKPNQVGEQILSYELYWNDTYAKEKHHRRIPVSESYSLTGLYPNTLYYMWLAAKSQRGEGAPTPPIQVRTKQYVPGPPTDVKVQPVNSSTIHVQWRPPTEEDRHGIIRGYHIHVQEAKPEGNALLNEPLRFDVADALESNVTGLQPDTLYAIQVAAITRKGDGDRSHPVKIKTPGGVPVRPVVNLKVLEREPKVNIELEWTRPTNTYGELLGYKLRYGIRGQEMFEIMMTENKRRITDLERGVEYEFHISGQNQVGFGQEATEYFNTPEGPPTGPPINVSYEFQTPDVVCIIWEEPSREHRNGQIIRYDVQFHKKIDQSTITHRNTTLKKVVFSGLEEATEYVVTVRAVTAEGDGPWSPRMTINTTREMVRAPMGVKAVATSDQSIQVWWEAVPVRVKINGYRVYYTMTAVEDLNQWNIKDVPATESTDLANLEKMAQYAIAVTARIDNGFGRLSEKITVIVKPDEVPLNLRASEVSTHSMTLSWTPPIKLNPIGYKISFNAVKEFRDSQGVTQLQIVPVRVIELDKYVLSHTIDELSPFISYAVNVSAVPSDRSYRPPSRITVTTQMAAPQPMVKPDFFGVVNMQKIHVILPQASEEYGPICHYYVVVVPENPDTANMNPDEFLNQKLVEISQQEFLAEGEPYIAAKFPHRTIPWTFYLGNGETYDGFLNRKLDQNVKYRIFVRAFVDTPQKHLYTSSPFSEPISLEMREVGPEEVPKRPEIRDMNLPSNTGSSGASNDHVSVRSSATPPGLLWLVGPVIAAILLTAALILLFVVKKRRRPSKYGETSGVTKPLIGNSHPNNDPVELRRLQFQTPAMVSHPPVPINYLAQHIELLKANDNFKFSQEYESIEPGQQFTWDHSNMDVNKPKNRYANVIAYDHSRVTLQPIDGIPGSDYINANYCDGYRKHNAYIATQGPLQETFSDFWRMCWEVRTSTIVMMTKLEERTRVKCDQYWPTRGSQVYGPITVTLTNVQELATYVIRSFHLTRATDNETREVKQLQFGAWPDHGVPDHPAPLLQFMKRVRAVNLMDSGPVVVHCSAGVGRTGCFIVIDAMLERAKNEHSVDIYAHVTCLRAQRNYMVQTEEQYIFIHDALLEAVTCGETEVPVRSLPMHIQQLSQMDPGTTVTGMELEFKKLALVKSEFCRFVSASLPVNKPKNRLVHLLPYENTRVCLSGGSSRGLEGSDYINANFIDGYRQRGAYIATQGPLQITTDDFWRMLWEHNSTIVVMLTKLHEMGREKCYQYWPSERSVRYDTFVVEPITEYNMPQYILREFKVTDTIDNGSRTVRQFQFTDWPEQGVPKSAEGFIDFIGQVHKTKEQFGQEGPITVHCSGGVGRTGVFVSLSIVLERMQCEGVIDLFQTIRILRTQRPAMVQTEEQYQFCYQAALEYLGSFEQYSD</sequence>
<evidence type="ECO:0000313" key="23">
    <source>
        <dbReference type="Proteomes" id="UP000694846"/>
    </source>
</evidence>